<dbReference type="PANTHER" id="PTHR43451:SF1">
    <property type="entry name" value="ACETYLTRANSFERASE"/>
    <property type="match status" value="1"/>
</dbReference>
<dbReference type="RefSeq" id="WP_092717232.1">
    <property type="nucleotide sequence ID" value="NZ_FMBK01000001.1"/>
</dbReference>
<dbReference type="InterPro" id="IPR052564">
    <property type="entry name" value="N-acetyltrans/Recomb-assoc"/>
</dbReference>
<dbReference type="SUPFAM" id="SSF55729">
    <property type="entry name" value="Acyl-CoA N-acyltransferases (Nat)"/>
    <property type="match status" value="1"/>
</dbReference>
<evidence type="ECO:0000259" key="1">
    <source>
        <dbReference type="PROSITE" id="PS51186"/>
    </source>
</evidence>
<dbReference type="OrthoDB" id="5355033at2"/>
<dbReference type="Proteomes" id="UP000243661">
    <property type="component" value="Unassembled WGS sequence"/>
</dbReference>
<dbReference type="InterPro" id="IPR000182">
    <property type="entry name" value="GNAT_dom"/>
</dbReference>
<dbReference type="InterPro" id="IPR016181">
    <property type="entry name" value="Acyl_CoA_acyltransferase"/>
</dbReference>
<dbReference type="CDD" id="cd04301">
    <property type="entry name" value="NAT_SF"/>
    <property type="match status" value="1"/>
</dbReference>
<dbReference type="AlphaFoldDB" id="A0A1C4GSN6"/>
<organism evidence="2 3">
    <name type="scientific">Acinetobacter albensis</name>
    <dbReference type="NCBI Taxonomy" id="1673609"/>
    <lineage>
        <taxon>Bacteria</taxon>
        <taxon>Pseudomonadati</taxon>
        <taxon>Pseudomonadota</taxon>
        <taxon>Gammaproteobacteria</taxon>
        <taxon>Moraxellales</taxon>
        <taxon>Moraxellaceae</taxon>
        <taxon>Acinetobacter</taxon>
    </lineage>
</organism>
<reference evidence="2 3" key="1">
    <citation type="submission" date="2016-08" db="EMBL/GenBank/DDBJ databases">
        <authorList>
            <person name="Seilhamer J.J."/>
        </authorList>
    </citation>
    <scope>NUCLEOTIDE SEQUENCE [LARGE SCALE GENOMIC DNA]</scope>
    <source>
        <strain evidence="2 3">ANC 4874</strain>
    </source>
</reference>
<dbReference type="Pfam" id="PF13673">
    <property type="entry name" value="Acetyltransf_10"/>
    <property type="match status" value="1"/>
</dbReference>
<proteinExistence type="predicted"/>
<dbReference type="PANTHER" id="PTHR43451">
    <property type="entry name" value="ACETYLTRANSFERASE (GNAT) FAMILY PROTEIN"/>
    <property type="match status" value="1"/>
</dbReference>
<gene>
    <name evidence="2" type="ORF">GA0116959_101125</name>
</gene>
<feature type="domain" description="N-acetyltransferase" evidence="1">
    <location>
        <begin position="1"/>
        <end position="147"/>
    </location>
</feature>
<dbReference type="GO" id="GO:0016747">
    <property type="term" value="F:acyltransferase activity, transferring groups other than amino-acyl groups"/>
    <property type="evidence" value="ECO:0007669"/>
    <property type="project" value="InterPro"/>
</dbReference>
<evidence type="ECO:0000313" key="3">
    <source>
        <dbReference type="Proteomes" id="UP000243661"/>
    </source>
</evidence>
<protein>
    <submittedName>
        <fullName evidence="2">N-acetylglutamate synthase, GNAT family</fullName>
    </submittedName>
</protein>
<sequence length="147" mass="16973">MIRTAQIQDIPTVVQLIHTSIRSCILDHQRRESDIQICLENITQTNILLWMHYNDSWVHVINNHILGFILVSDQGKILLHYVLPESQQQGIGKSLLFHVIAQAQQHKWSEITVDSTLTALPFYQKYAFEKQVFPADQSAPIVMIRSL</sequence>
<evidence type="ECO:0000313" key="2">
    <source>
        <dbReference type="EMBL" id="SCC70791.1"/>
    </source>
</evidence>
<accession>A0A1C4GSN6</accession>
<dbReference type="EMBL" id="FMBK01000001">
    <property type="protein sequence ID" value="SCC70791.1"/>
    <property type="molecule type" value="Genomic_DNA"/>
</dbReference>
<dbReference type="Gene3D" id="3.40.630.30">
    <property type="match status" value="1"/>
</dbReference>
<name>A0A1C4GSN6_9GAMM</name>
<dbReference type="PROSITE" id="PS51186">
    <property type="entry name" value="GNAT"/>
    <property type="match status" value="1"/>
</dbReference>